<dbReference type="Gene3D" id="1.20.144.10">
    <property type="entry name" value="Phosphatidic acid phosphatase type 2/haloperoxidase"/>
    <property type="match status" value="1"/>
</dbReference>
<evidence type="ECO:0000313" key="3">
    <source>
        <dbReference type="EMBL" id="NDV32644.1"/>
    </source>
</evidence>
<dbReference type="PANTHER" id="PTHR14969:SF55">
    <property type="entry name" value="PHOSPHATIDIC ACID PHOSPHATASE TYPE 2_HALOPEROXIDASE DOMAIN-CONTAINING PROTEIN"/>
    <property type="match status" value="1"/>
</dbReference>
<feature type="transmembrane region" description="Helical" evidence="1">
    <location>
        <begin position="287"/>
        <end position="308"/>
    </location>
</feature>
<evidence type="ECO:0000256" key="1">
    <source>
        <dbReference type="SAM" id="Phobius"/>
    </source>
</evidence>
<dbReference type="InterPro" id="IPR000326">
    <property type="entry name" value="PAP2/HPO"/>
</dbReference>
<feature type="transmembrane region" description="Helical" evidence="1">
    <location>
        <begin position="111"/>
        <end position="129"/>
    </location>
</feature>
<feature type="transmembrane region" description="Helical" evidence="1">
    <location>
        <begin position="150"/>
        <end position="170"/>
    </location>
</feature>
<dbReference type="EMBL" id="GIBP01003675">
    <property type="protein sequence ID" value="NDV32644.1"/>
    <property type="molecule type" value="Transcribed_RNA"/>
</dbReference>
<feature type="transmembrane region" description="Helical" evidence="1">
    <location>
        <begin position="261"/>
        <end position="282"/>
    </location>
</feature>
<keyword evidence="1" id="KW-0812">Transmembrane</keyword>
<evidence type="ECO:0000259" key="2">
    <source>
        <dbReference type="SMART" id="SM00014"/>
    </source>
</evidence>
<proteinExistence type="predicted"/>
<dbReference type="SMART" id="SM00014">
    <property type="entry name" value="acidPPc"/>
    <property type="match status" value="1"/>
</dbReference>
<reference evidence="3" key="1">
    <citation type="journal article" date="2020" name="J. Eukaryot. Microbiol.">
        <title>De novo Sequencing, Assembly and Annotation of the Transcriptome for the Free-Living Testate Amoeba Arcella intermedia.</title>
        <authorList>
            <person name="Ribeiro G.M."/>
            <person name="Porfirio-Sousa A.L."/>
            <person name="Maurer-Alcala X.X."/>
            <person name="Katz L.A."/>
            <person name="Lahr D.J.G."/>
        </authorList>
    </citation>
    <scope>NUCLEOTIDE SEQUENCE</scope>
</reference>
<dbReference type="SUPFAM" id="SSF48317">
    <property type="entry name" value="Acid phosphatase/Vanadium-dependent haloperoxidase"/>
    <property type="match status" value="1"/>
</dbReference>
<feature type="transmembrane region" description="Helical" evidence="1">
    <location>
        <begin position="328"/>
        <end position="345"/>
    </location>
</feature>
<sequence length="383" mass="43590">MITGNRATLMDESELLVHETANKLPPICSITGKNYKFDVPQDDFLWVFPERLESVLNRIDGPLIRLLQSRRSKFQFYLSHVLTAIVAIEFLIIMPTVLFILGYDNLGTKTLYLSMTLVFLSQIPKRFVWRYRPFMGARAIEIQSCRTSSFPSRAVTCSVVYSYVIVFFYEEFQGEYPLWLVSPFLVLPVVVSISRIYLGVHYPSDCLGGMILGYVVCSISMFIYRADQAGCECAQTAGFCYYSNATMDILQPITLQTLTHINWWVLGGVVFGQFVFAVLCVIRPIKFWIKFGTIFGILFPALTFRFVFLCPTGSHPASISANLLPPSGWSFIFSIGLVLAGLFVGTKLQKKLLFWVFVILWVICMSALVVWRLEVTPLLHRPF</sequence>
<name>A0A6B2L6R0_9EUKA</name>
<dbReference type="Pfam" id="PF01569">
    <property type="entry name" value="PAP2"/>
    <property type="match status" value="1"/>
</dbReference>
<feature type="transmembrane region" description="Helical" evidence="1">
    <location>
        <begin position="352"/>
        <end position="373"/>
    </location>
</feature>
<protein>
    <recommendedName>
        <fullName evidence="2">Phosphatidic acid phosphatase type 2/haloperoxidase domain-containing protein</fullName>
    </recommendedName>
</protein>
<keyword evidence="1" id="KW-0472">Membrane</keyword>
<dbReference type="GO" id="GO:0042392">
    <property type="term" value="F:sphingosine-1-phosphate phosphatase activity"/>
    <property type="evidence" value="ECO:0007669"/>
    <property type="project" value="TreeGrafter"/>
</dbReference>
<dbReference type="InterPro" id="IPR036938">
    <property type="entry name" value="PAP2/HPO_sf"/>
</dbReference>
<feature type="transmembrane region" description="Helical" evidence="1">
    <location>
        <begin position="76"/>
        <end position="99"/>
    </location>
</feature>
<dbReference type="AlphaFoldDB" id="A0A6B2L6R0"/>
<feature type="transmembrane region" description="Helical" evidence="1">
    <location>
        <begin position="176"/>
        <end position="198"/>
    </location>
</feature>
<accession>A0A6B2L6R0</accession>
<organism evidence="3">
    <name type="scientific">Arcella intermedia</name>
    <dbReference type="NCBI Taxonomy" id="1963864"/>
    <lineage>
        <taxon>Eukaryota</taxon>
        <taxon>Amoebozoa</taxon>
        <taxon>Tubulinea</taxon>
        <taxon>Elardia</taxon>
        <taxon>Arcellinida</taxon>
        <taxon>Sphaerothecina</taxon>
        <taxon>Arcellidae</taxon>
        <taxon>Arcella</taxon>
    </lineage>
</organism>
<feature type="transmembrane region" description="Helical" evidence="1">
    <location>
        <begin position="205"/>
        <end position="224"/>
    </location>
</feature>
<dbReference type="PANTHER" id="PTHR14969">
    <property type="entry name" value="SPHINGOSINE-1-PHOSPHATE PHOSPHOHYDROLASE"/>
    <property type="match status" value="1"/>
</dbReference>
<feature type="domain" description="Phosphatidic acid phosphatase type 2/haloperoxidase" evidence="2">
    <location>
        <begin position="106"/>
        <end position="221"/>
    </location>
</feature>
<keyword evidence="1" id="KW-1133">Transmembrane helix</keyword>